<dbReference type="Pfam" id="PF22590">
    <property type="entry name" value="Cas3-like_C_2"/>
    <property type="match status" value="1"/>
</dbReference>
<evidence type="ECO:0000256" key="4">
    <source>
        <dbReference type="ARBA" id="ARBA00022840"/>
    </source>
</evidence>
<evidence type="ECO:0000256" key="5">
    <source>
        <dbReference type="ARBA" id="ARBA00023118"/>
    </source>
</evidence>
<accession>A0ABT9JVY8</accession>
<dbReference type="GO" id="GO:0004386">
    <property type="term" value="F:helicase activity"/>
    <property type="evidence" value="ECO:0007669"/>
    <property type="project" value="UniProtKB-KW"/>
</dbReference>
<keyword evidence="2" id="KW-0378">Hydrolase</keyword>
<dbReference type="Pfam" id="PF00270">
    <property type="entry name" value="DEAD"/>
    <property type="match status" value="1"/>
</dbReference>
<dbReference type="InterPro" id="IPR054712">
    <property type="entry name" value="Cas3-like_dom"/>
</dbReference>
<evidence type="ECO:0000256" key="2">
    <source>
        <dbReference type="ARBA" id="ARBA00022801"/>
    </source>
</evidence>
<keyword evidence="4" id="KW-0067">ATP-binding</keyword>
<keyword evidence="1" id="KW-0547">Nucleotide-binding</keyword>
<evidence type="ECO:0000313" key="8">
    <source>
        <dbReference type="Proteomes" id="UP001225906"/>
    </source>
</evidence>
<proteinExistence type="predicted"/>
<evidence type="ECO:0000256" key="1">
    <source>
        <dbReference type="ARBA" id="ARBA00022741"/>
    </source>
</evidence>
<reference evidence="8" key="1">
    <citation type="journal article" date="2019" name="Int. J. Syst. Evol. Microbiol.">
        <title>The Global Catalogue of Microorganisms (GCM) 10K type strain sequencing project: providing services to taxonomists for standard genome sequencing and annotation.</title>
        <authorList>
            <consortium name="The Broad Institute Genomics Platform"/>
            <consortium name="The Broad Institute Genome Sequencing Center for Infectious Disease"/>
            <person name="Wu L."/>
            <person name="Ma J."/>
        </authorList>
    </citation>
    <scope>NUCLEOTIDE SEQUENCE [LARGE SCALE GENOMIC DNA]</scope>
    <source>
        <strain evidence="8">VKM B-3159</strain>
    </source>
</reference>
<dbReference type="Proteomes" id="UP001225906">
    <property type="component" value="Unassembled WGS sequence"/>
</dbReference>
<keyword evidence="8" id="KW-1185">Reference proteome</keyword>
<evidence type="ECO:0000259" key="6">
    <source>
        <dbReference type="PROSITE" id="PS51643"/>
    </source>
</evidence>
<dbReference type="InterPro" id="IPR011545">
    <property type="entry name" value="DEAD/DEAH_box_helicase_dom"/>
</dbReference>
<evidence type="ECO:0000313" key="7">
    <source>
        <dbReference type="EMBL" id="MDP8568753.1"/>
    </source>
</evidence>
<protein>
    <submittedName>
        <fullName evidence="7">DEAD/DEAH box helicase family protein</fullName>
    </submittedName>
</protein>
<dbReference type="InterPro" id="IPR027417">
    <property type="entry name" value="P-loop_NTPase"/>
</dbReference>
<dbReference type="Gene3D" id="3.40.50.300">
    <property type="entry name" value="P-loop containing nucleotide triphosphate hydrolases"/>
    <property type="match status" value="2"/>
</dbReference>
<organism evidence="7 8">
    <name type="scientific">Methylophilus aquaticus</name>
    <dbReference type="NCBI Taxonomy" id="1971610"/>
    <lineage>
        <taxon>Bacteria</taxon>
        <taxon>Pseudomonadati</taxon>
        <taxon>Pseudomonadota</taxon>
        <taxon>Betaproteobacteria</taxon>
        <taxon>Nitrosomonadales</taxon>
        <taxon>Methylophilaceae</taxon>
        <taxon>Methylophilus</taxon>
    </lineage>
</organism>
<name>A0ABT9JVY8_9PROT</name>
<evidence type="ECO:0000256" key="3">
    <source>
        <dbReference type="ARBA" id="ARBA00022806"/>
    </source>
</evidence>
<keyword evidence="3 7" id="KW-0347">Helicase</keyword>
<keyword evidence="5" id="KW-0051">Antiviral defense</keyword>
<dbReference type="PROSITE" id="PS51643">
    <property type="entry name" value="HD_CAS3"/>
    <property type="match status" value="1"/>
</dbReference>
<dbReference type="EMBL" id="JAVCAP010000032">
    <property type="protein sequence ID" value="MDP8568753.1"/>
    <property type="molecule type" value="Genomic_DNA"/>
</dbReference>
<dbReference type="SMART" id="SM00487">
    <property type="entry name" value="DEXDc"/>
    <property type="match status" value="1"/>
</dbReference>
<dbReference type="SUPFAM" id="SSF52540">
    <property type="entry name" value="P-loop containing nucleoside triphosphate hydrolases"/>
    <property type="match status" value="1"/>
</dbReference>
<comment type="caution">
    <text evidence="7">The sequence shown here is derived from an EMBL/GenBank/DDBJ whole genome shotgun (WGS) entry which is preliminary data.</text>
</comment>
<feature type="domain" description="HD Cas3-type" evidence="6">
    <location>
        <begin position="16"/>
        <end position="219"/>
    </location>
</feature>
<dbReference type="InterPro" id="IPR006483">
    <property type="entry name" value="CRISPR-assoc_Cas3_HD"/>
</dbReference>
<sequence>MTLSDFIAHTPPEHDAGREPHYYPIHISEMLEYGLPLFECLLRYTSFDGATKQRLLNTYKAAIMLHDMGKLDDDNQAVFSGKSKGRLPVDHIDAGIAIANEMLNELLAWVIRGHHAPGLPSKTDEKNFRRKIKQNTDTSYDKDFYLLRGKRHHRDGDSQSKEHFEAHLKTIELTERRLSEYKHRQLACCGEFPILECKLPQEGITARILLSCLVEADHTSSANYHENIQMKRFELPALRWQERLDCLNEYVNGLDKTPYAQKTVRNQIRHDFYQECIGQSLSDEKVYMCSAPVGLGKTTSVTAFLLRKAIQQDASRLFIIAPFTNIISQTVLTLKKSILLNGEDAERVIAECHHKVEFSSKEMRQYSTNWQAPIVVTTAVQFFETLASAQPTTLRKLHGLVGAVIFIDESHACLPPKLLKTTWNLLKLFSEQWGCQIVFSSGSMVEYWNDDFFVGDIKKQIPDILSSGISNRVGEIEKARVSFERIEQAITKTDLIQKITNSIHQLPKEKPSVLVIVNTVQSAAYFAHSLAVTCQQQEKTPIRQRKVLHLSTGLAPMDRDNILAEILRRQETSEWDNTPWFLVATSCVEAGVDIDFAVGYRERCSVSSFLQTAGRINRHGKRLSGVLYDFGFIHDEEILRHPSFEDSSAIFNQLWDDLQSQNNSFTELTTTALRKEFSRSKQNQEFAETLFQNEFKNNFQQVYREFKVINANTATVVVNASVVEALERGYADWRLVQKHSVQLWFNKIGKLELKKIRGCENDEVYSWIDSYEYDDFLGIYSGLIKPMQIFKNCGGVIN</sequence>
<gene>
    <name evidence="7" type="ORF">Q9291_12930</name>
</gene>
<dbReference type="RefSeq" id="WP_306390506.1">
    <property type="nucleotide sequence ID" value="NZ_JAVCAP010000032.1"/>
</dbReference>
<dbReference type="InterPro" id="IPR014001">
    <property type="entry name" value="Helicase_ATP-bd"/>
</dbReference>